<evidence type="ECO:0000256" key="1">
    <source>
        <dbReference type="SAM" id="MobiDB-lite"/>
    </source>
</evidence>
<protein>
    <submittedName>
        <fullName evidence="2">Uncharacterized protein</fullName>
    </submittedName>
</protein>
<dbReference type="EMBL" id="CAUJNA010003881">
    <property type="protein sequence ID" value="CAJ1411575.1"/>
    <property type="molecule type" value="Genomic_DNA"/>
</dbReference>
<organism evidence="2 3">
    <name type="scientific">Effrenium voratum</name>
    <dbReference type="NCBI Taxonomy" id="2562239"/>
    <lineage>
        <taxon>Eukaryota</taxon>
        <taxon>Sar</taxon>
        <taxon>Alveolata</taxon>
        <taxon>Dinophyceae</taxon>
        <taxon>Suessiales</taxon>
        <taxon>Symbiodiniaceae</taxon>
        <taxon>Effrenium</taxon>
    </lineage>
</organism>
<dbReference type="Proteomes" id="UP001178507">
    <property type="component" value="Unassembled WGS sequence"/>
</dbReference>
<comment type="caution">
    <text evidence="2">The sequence shown here is derived from an EMBL/GenBank/DDBJ whole genome shotgun (WGS) entry which is preliminary data.</text>
</comment>
<gene>
    <name evidence="2" type="ORF">EVOR1521_LOCUS32104</name>
</gene>
<feature type="region of interest" description="Disordered" evidence="1">
    <location>
        <begin position="92"/>
        <end position="111"/>
    </location>
</feature>
<keyword evidence="3" id="KW-1185">Reference proteome</keyword>
<evidence type="ECO:0000313" key="3">
    <source>
        <dbReference type="Proteomes" id="UP001178507"/>
    </source>
</evidence>
<sequence>MWWAPGVASQPWQQTRRPHLTGKTFLIYFSKAVMQTECNEHSCSPSQASYAPGLAFALDANKASFTASRRCIAALPGCNPIVNLALQKESVRGQSLSPLKSSLKSSLKVLP</sequence>
<dbReference type="AlphaFoldDB" id="A0AA36NG75"/>
<proteinExistence type="predicted"/>
<feature type="compositionally biased region" description="Low complexity" evidence="1">
    <location>
        <begin position="95"/>
        <end position="111"/>
    </location>
</feature>
<evidence type="ECO:0000313" key="2">
    <source>
        <dbReference type="EMBL" id="CAJ1411575.1"/>
    </source>
</evidence>
<name>A0AA36NG75_9DINO</name>
<accession>A0AA36NG75</accession>
<reference evidence="2" key="1">
    <citation type="submission" date="2023-08" db="EMBL/GenBank/DDBJ databases">
        <authorList>
            <person name="Chen Y."/>
            <person name="Shah S."/>
            <person name="Dougan E. K."/>
            <person name="Thang M."/>
            <person name="Chan C."/>
        </authorList>
    </citation>
    <scope>NUCLEOTIDE SEQUENCE</scope>
</reference>